<dbReference type="PANTHER" id="PTHR22777:SF32">
    <property type="entry name" value="UPF0053 INNER MEMBRANE PROTEIN YFJD"/>
    <property type="match status" value="1"/>
</dbReference>
<keyword evidence="16" id="KW-1185">Reference proteome</keyword>
<dbReference type="InterPro" id="IPR044751">
    <property type="entry name" value="Ion_transp-like_CBS"/>
</dbReference>
<evidence type="ECO:0000256" key="4">
    <source>
        <dbReference type="ARBA" id="ARBA00022692"/>
    </source>
</evidence>
<dbReference type="Gene3D" id="3.30.465.10">
    <property type="match status" value="1"/>
</dbReference>
<keyword evidence="5" id="KW-0677">Repeat</keyword>
<dbReference type="PROSITE" id="PS51846">
    <property type="entry name" value="CNNM"/>
    <property type="match status" value="1"/>
</dbReference>
<dbReference type="GO" id="GO:0050660">
    <property type="term" value="F:flavin adenine dinucleotide binding"/>
    <property type="evidence" value="ECO:0007669"/>
    <property type="project" value="InterPro"/>
</dbReference>
<keyword evidence="7 9" id="KW-0129">CBS domain</keyword>
<proteinExistence type="inferred from homology"/>
<evidence type="ECO:0000256" key="2">
    <source>
        <dbReference type="ARBA" id="ARBA00006446"/>
    </source>
</evidence>
<protein>
    <submittedName>
        <fullName evidence="15">Mg2+/Co2+ transporter CorB</fullName>
    </submittedName>
</protein>
<evidence type="ECO:0000256" key="6">
    <source>
        <dbReference type="ARBA" id="ARBA00022989"/>
    </source>
</evidence>
<evidence type="ECO:0000256" key="5">
    <source>
        <dbReference type="ARBA" id="ARBA00022737"/>
    </source>
</evidence>
<evidence type="ECO:0000256" key="3">
    <source>
        <dbReference type="ARBA" id="ARBA00022475"/>
    </source>
</evidence>
<dbReference type="CDD" id="cd04590">
    <property type="entry name" value="CBS_pair_CorC_HlyC_assoc"/>
    <property type="match status" value="1"/>
</dbReference>
<feature type="transmembrane region" description="Helical" evidence="11">
    <location>
        <begin position="62"/>
        <end position="82"/>
    </location>
</feature>
<feature type="domain" description="CNNM transmembrane" evidence="14">
    <location>
        <begin position="1"/>
        <end position="183"/>
    </location>
</feature>
<feature type="domain" description="CBS" evidence="13">
    <location>
        <begin position="283"/>
        <end position="343"/>
    </location>
</feature>
<dbReference type="EMBL" id="JACIIX010000007">
    <property type="protein sequence ID" value="MBB6210767.1"/>
    <property type="molecule type" value="Genomic_DNA"/>
</dbReference>
<dbReference type="InterPro" id="IPR005170">
    <property type="entry name" value="Transptr-assoc_dom"/>
</dbReference>
<feature type="signal peptide" evidence="12">
    <location>
        <begin position="1"/>
        <end position="23"/>
    </location>
</feature>
<dbReference type="InterPro" id="IPR036318">
    <property type="entry name" value="FAD-bd_PCMH-like_sf"/>
</dbReference>
<dbReference type="PROSITE" id="PS51371">
    <property type="entry name" value="CBS"/>
    <property type="match status" value="2"/>
</dbReference>
<feature type="chain" id="PRO_5030894526" evidence="12">
    <location>
        <begin position="24"/>
        <end position="433"/>
    </location>
</feature>
<evidence type="ECO:0000256" key="8">
    <source>
        <dbReference type="ARBA" id="ARBA00023136"/>
    </source>
</evidence>
<dbReference type="Pfam" id="PF03471">
    <property type="entry name" value="CorC_HlyC"/>
    <property type="match status" value="1"/>
</dbReference>
<accession>A0A7X0DP11</accession>
<evidence type="ECO:0000256" key="12">
    <source>
        <dbReference type="SAM" id="SignalP"/>
    </source>
</evidence>
<evidence type="ECO:0000259" key="13">
    <source>
        <dbReference type="PROSITE" id="PS51371"/>
    </source>
</evidence>
<dbReference type="InterPro" id="IPR046342">
    <property type="entry name" value="CBS_dom_sf"/>
</dbReference>
<dbReference type="SMART" id="SM01091">
    <property type="entry name" value="CorC_HlyC"/>
    <property type="match status" value="1"/>
</dbReference>
<dbReference type="InterPro" id="IPR016169">
    <property type="entry name" value="FAD-bd_PCMH_sub2"/>
</dbReference>
<gene>
    <name evidence="15" type="ORF">FHS48_002192</name>
</gene>
<evidence type="ECO:0000256" key="11">
    <source>
        <dbReference type="SAM" id="Phobius"/>
    </source>
</evidence>
<dbReference type="Pfam" id="PF01595">
    <property type="entry name" value="CNNM"/>
    <property type="match status" value="1"/>
</dbReference>
<dbReference type="PANTHER" id="PTHR22777">
    <property type="entry name" value="HEMOLYSIN-RELATED"/>
    <property type="match status" value="1"/>
</dbReference>
<feature type="domain" description="CBS" evidence="13">
    <location>
        <begin position="215"/>
        <end position="275"/>
    </location>
</feature>
<dbReference type="SUPFAM" id="SSF56176">
    <property type="entry name" value="FAD-binding/transporter-associated domain-like"/>
    <property type="match status" value="1"/>
</dbReference>
<comment type="subcellular location">
    <subcellularLocation>
        <location evidence="1">Cell membrane</location>
        <topology evidence="1">Multi-pass membrane protein</topology>
    </subcellularLocation>
</comment>
<dbReference type="AlphaFoldDB" id="A0A7X0DP11"/>
<dbReference type="Proteomes" id="UP000544872">
    <property type="component" value="Unassembled WGS sequence"/>
</dbReference>
<keyword evidence="6 10" id="KW-1133">Transmembrane helix</keyword>
<feature type="transmembrane region" description="Helical" evidence="11">
    <location>
        <begin position="124"/>
        <end position="146"/>
    </location>
</feature>
<evidence type="ECO:0000259" key="14">
    <source>
        <dbReference type="PROSITE" id="PS51846"/>
    </source>
</evidence>
<dbReference type="Gene3D" id="3.10.580.10">
    <property type="entry name" value="CBS-domain"/>
    <property type="match status" value="1"/>
</dbReference>
<evidence type="ECO:0000256" key="9">
    <source>
        <dbReference type="PROSITE-ProRule" id="PRU00703"/>
    </source>
</evidence>
<sequence>MLLTLSILCLLLVVSAILGMADAALTTASRTRLQDLERDGDDRAALVNHLLEYQRERVSSTLLVATALVNTTATALAAVALVQWHQGAGLPLSVAVMTLLLVGITTLMPRAIARRHAVPLALALTPWVGLLSWFFRPVVAVLHWAVKGAVRSAGGSAGRFDSTTPDEPAQMLADLRGVIDQHTEDLADRHADVRHERAMLRSVLDLADVDVSEIMVHRRGLVSIDVGLPVEDILQQALDSPYTRLPLWRDEPDNIIGVLHAKALLRAVQAVEGDLEALDVAAIASPPWFVPDSTRLLDQLNAFRSRREHFALVIDEYGTLQGVVTLEDILEEIVGDITDEHDVTVSGVRPQPDGSYIIDGSVTLRDLNREFDWNLPDDDATTLAGLLLHETRSLPMQGQVFLFHGLRFEVLRRQRNQIVSVKVSVLARHERNT</sequence>
<keyword evidence="12" id="KW-0732">Signal</keyword>
<keyword evidence="4 10" id="KW-0812">Transmembrane</keyword>
<organism evidence="15 16">
    <name type="scientific">Novispirillum itersonii</name>
    <name type="common">Aquaspirillum itersonii</name>
    <dbReference type="NCBI Taxonomy" id="189"/>
    <lineage>
        <taxon>Bacteria</taxon>
        <taxon>Pseudomonadati</taxon>
        <taxon>Pseudomonadota</taxon>
        <taxon>Alphaproteobacteria</taxon>
        <taxon>Rhodospirillales</taxon>
        <taxon>Novispirillaceae</taxon>
        <taxon>Novispirillum</taxon>
    </lineage>
</organism>
<dbReference type="InterPro" id="IPR000644">
    <property type="entry name" value="CBS_dom"/>
</dbReference>
<dbReference type="Pfam" id="PF00571">
    <property type="entry name" value="CBS"/>
    <property type="match status" value="2"/>
</dbReference>
<dbReference type="GO" id="GO:0005886">
    <property type="term" value="C:plasma membrane"/>
    <property type="evidence" value="ECO:0007669"/>
    <property type="project" value="UniProtKB-SubCell"/>
</dbReference>
<dbReference type="InterPro" id="IPR002550">
    <property type="entry name" value="CNNM"/>
</dbReference>
<evidence type="ECO:0000313" key="16">
    <source>
        <dbReference type="Proteomes" id="UP000544872"/>
    </source>
</evidence>
<comment type="similarity">
    <text evidence="2">Belongs to the UPF0053 family. Hemolysin C subfamily.</text>
</comment>
<keyword evidence="3" id="KW-1003">Cell membrane</keyword>
<reference evidence="15 16" key="1">
    <citation type="submission" date="2020-08" db="EMBL/GenBank/DDBJ databases">
        <title>Genomic Encyclopedia of Type Strains, Phase IV (KMG-IV): sequencing the most valuable type-strain genomes for metagenomic binning, comparative biology and taxonomic classification.</title>
        <authorList>
            <person name="Goeker M."/>
        </authorList>
    </citation>
    <scope>NUCLEOTIDE SEQUENCE [LARGE SCALE GENOMIC DNA]</scope>
    <source>
        <strain evidence="15 16">DSM 11590</strain>
    </source>
</reference>
<evidence type="ECO:0000256" key="1">
    <source>
        <dbReference type="ARBA" id="ARBA00004651"/>
    </source>
</evidence>
<evidence type="ECO:0000313" key="15">
    <source>
        <dbReference type="EMBL" id="MBB6210767.1"/>
    </source>
</evidence>
<keyword evidence="8 10" id="KW-0472">Membrane</keyword>
<feature type="transmembrane region" description="Helical" evidence="11">
    <location>
        <begin position="89"/>
        <end position="112"/>
    </location>
</feature>
<name>A0A7X0DP11_NOVIT</name>
<dbReference type="RefSeq" id="WP_184263591.1">
    <property type="nucleotide sequence ID" value="NZ_JACIIX010000007.1"/>
</dbReference>
<evidence type="ECO:0000256" key="10">
    <source>
        <dbReference type="PROSITE-ProRule" id="PRU01193"/>
    </source>
</evidence>
<comment type="caution">
    <text evidence="15">The sequence shown here is derived from an EMBL/GenBank/DDBJ whole genome shotgun (WGS) entry which is preliminary data.</text>
</comment>
<evidence type="ECO:0000256" key="7">
    <source>
        <dbReference type="ARBA" id="ARBA00023122"/>
    </source>
</evidence>
<dbReference type="FunFam" id="3.10.580.10:FF:000002">
    <property type="entry name" value="Magnesium/cobalt efflux protein CorC"/>
    <property type="match status" value="1"/>
</dbReference>
<dbReference type="SUPFAM" id="SSF54631">
    <property type="entry name" value="CBS-domain pair"/>
    <property type="match status" value="1"/>
</dbReference>